<evidence type="ECO:0000256" key="16">
    <source>
        <dbReference type="SAM" id="Coils"/>
    </source>
</evidence>
<dbReference type="InterPro" id="IPR035965">
    <property type="entry name" value="PAS-like_dom_sf"/>
</dbReference>
<evidence type="ECO:0000256" key="14">
    <source>
        <dbReference type="ARBA" id="ARBA00023136"/>
    </source>
</evidence>
<evidence type="ECO:0000313" key="21">
    <source>
        <dbReference type="Proteomes" id="UP000186905"/>
    </source>
</evidence>
<dbReference type="PANTHER" id="PTHR43065:SF42">
    <property type="entry name" value="TWO-COMPONENT SENSOR PPRA"/>
    <property type="match status" value="1"/>
</dbReference>
<keyword evidence="4" id="KW-1003">Cell membrane</keyword>
<name>A0A1Q9GWZ5_9GAMM</name>
<dbReference type="Gene3D" id="1.10.287.130">
    <property type="match status" value="1"/>
</dbReference>
<keyword evidence="13" id="KW-0902">Two-component regulatory system</keyword>
<evidence type="ECO:0000256" key="4">
    <source>
        <dbReference type="ARBA" id="ARBA00022475"/>
    </source>
</evidence>
<keyword evidence="12 17" id="KW-1133">Transmembrane helix</keyword>
<dbReference type="CDD" id="cd00075">
    <property type="entry name" value="HATPase"/>
    <property type="match status" value="1"/>
</dbReference>
<keyword evidence="8 17" id="KW-0812">Transmembrane</keyword>
<evidence type="ECO:0000256" key="3">
    <source>
        <dbReference type="ARBA" id="ARBA00012438"/>
    </source>
</evidence>
<evidence type="ECO:0000256" key="6">
    <source>
        <dbReference type="ARBA" id="ARBA00022553"/>
    </source>
</evidence>
<dbReference type="InterPro" id="IPR017055">
    <property type="entry name" value="Sig_transdc_His_kinase_DctB"/>
</dbReference>
<dbReference type="InterPro" id="IPR000700">
    <property type="entry name" value="PAS-assoc_C"/>
</dbReference>
<evidence type="ECO:0000256" key="10">
    <source>
        <dbReference type="ARBA" id="ARBA00022777"/>
    </source>
</evidence>
<dbReference type="CDD" id="cd00082">
    <property type="entry name" value="HisKA"/>
    <property type="match status" value="1"/>
</dbReference>
<dbReference type="GO" id="GO:0005886">
    <property type="term" value="C:plasma membrane"/>
    <property type="evidence" value="ECO:0007669"/>
    <property type="project" value="UniProtKB-SubCell"/>
</dbReference>
<dbReference type="NCBIfam" id="TIGR00229">
    <property type="entry name" value="sensory_box"/>
    <property type="match status" value="1"/>
</dbReference>
<proteinExistence type="predicted"/>
<evidence type="ECO:0000256" key="15">
    <source>
        <dbReference type="ARBA" id="ARBA00073143"/>
    </source>
</evidence>
<dbReference type="InterPro" id="IPR000014">
    <property type="entry name" value="PAS"/>
</dbReference>
<dbReference type="InterPro" id="IPR005467">
    <property type="entry name" value="His_kinase_dom"/>
</dbReference>
<comment type="caution">
    <text evidence="20">The sequence shown here is derived from an EMBL/GenBank/DDBJ whole genome shotgun (WGS) entry which is preliminary data.</text>
</comment>
<dbReference type="SUPFAM" id="SSF55785">
    <property type="entry name" value="PYP-like sensor domain (PAS domain)"/>
    <property type="match status" value="1"/>
</dbReference>
<dbReference type="InterPro" id="IPR004358">
    <property type="entry name" value="Sig_transdc_His_kin-like_C"/>
</dbReference>
<evidence type="ECO:0000256" key="1">
    <source>
        <dbReference type="ARBA" id="ARBA00000085"/>
    </source>
</evidence>
<comment type="catalytic activity">
    <reaction evidence="1">
        <text>ATP + protein L-histidine = ADP + protein N-phospho-L-histidine.</text>
        <dbReference type="EC" id="2.7.13.3"/>
    </reaction>
</comment>
<dbReference type="STRING" id="1903952.BIT28_00530"/>
<feature type="transmembrane region" description="Helical" evidence="17">
    <location>
        <begin position="276"/>
        <end position="298"/>
    </location>
</feature>
<keyword evidence="16" id="KW-0175">Coiled coil</keyword>
<dbReference type="Gene3D" id="3.30.565.10">
    <property type="entry name" value="Histidine kinase-like ATPase, C-terminal domain"/>
    <property type="match status" value="1"/>
</dbReference>
<dbReference type="SMART" id="SM00387">
    <property type="entry name" value="HATPase_c"/>
    <property type="match status" value="1"/>
</dbReference>
<evidence type="ECO:0000256" key="7">
    <source>
        <dbReference type="ARBA" id="ARBA00022679"/>
    </source>
</evidence>
<comment type="subcellular location">
    <subcellularLocation>
        <location evidence="2">Cell inner membrane</location>
        <topology evidence="2">Multi-pass membrane protein</topology>
    </subcellularLocation>
</comment>
<evidence type="ECO:0000259" key="19">
    <source>
        <dbReference type="PROSITE" id="PS50113"/>
    </source>
</evidence>
<dbReference type="InterPro" id="IPR003594">
    <property type="entry name" value="HATPase_dom"/>
</dbReference>
<keyword evidence="14 17" id="KW-0472">Membrane</keyword>
<keyword evidence="11" id="KW-0067">ATP-binding</keyword>
<dbReference type="InterPro" id="IPR036097">
    <property type="entry name" value="HisK_dim/P_sf"/>
</dbReference>
<feature type="domain" description="PAC" evidence="19">
    <location>
        <begin position="394"/>
        <end position="444"/>
    </location>
</feature>
<protein>
    <recommendedName>
        <fullName evidence="15">C4-dicarboxylate transport sensor protein DctB</fullName>
        <ecNumber evidence="3">2.7.13.3</ecNumber>
    </recommendedName>
</protein>
<reference evidence="20 21" key="1">
    <citation type="submission" date="2016-09" db="EMBL/GenBank/DDBJ databases">
        <title>Photobacterium proteolyticum sp. nov. a protease producing bacterium isolated from ocean sediments of Laizhou Bay.</title>
        <authorList>
            <person name="Li Y."/>
        </authorList>
    </citation>
    <scope>NUCLEOTIDE SEQUENCE [LARGE SCALE GENOMIC DNA]</scope>
    <source>
        <strain evidence="20 21">13-12</strain>
    </source>
</reference>
<evidence type="ECO:0000256" key="17">
    <source>
        <dbReference type="SAM" id="Phobius"/>
    </source>
</evidence>
<feature type="coiled-coil region" evidence="16">
    <location>
        <begin position="435"/>
        <end position="466"/>
    </location>
</feature>
<dbReference type="FunFam" id="1.10.287.130:FF:000049">
    <property type="entry name" value="C4-dicarboxylate transport sensor protein DctB"/>
    <property type="match status" value="1"/>
</dbReference>
<dbReference type="Pfam" id="PF02518">
    <property type="entry name" value="HATPase_c"/>
    <property type="match status" value="1"/>
</dbReference>
<evidence type="ECO:0000256" key="2">
    <source>
        <dbReference type="ARBA" id="ARBA00004429"/>
    </source>
</evidence>
<accession>A0A1Q9GWZ5</accession>
<evidence type="ECO:0000256" key="9">
    <source>
        <dbReference type="ARBA" id="ARBA00022741"/>
    </source>
</evidence>
<dbReference type="InterPro" id="IPR036890">
    <property type="entry name" value="HATPase_C_sf"/>
</dbReference>
<feature type="transmembrane region" description="Helical" evidence="17">
    <location>
        <begin position="12"/>
        <end position="29"/>
    </location>
</feature>
<keyword evidence="9" id="KW-0547">Nucleotide-binding</keyword>
<dbReference type="AlphaFoldDB" id="A0A1Q9GWZ5"/>
<dbReference type="Proteomes" id="UP000186905">
    <property type="component" value="Unassembled WGS sequence"/>
</dbReference>
<dbReference type="InterPro" id="IPR003661">
    <property type="entry name" value="HisK_dim/P_dom"/>
</dbReference>
<evidence type="ECO:0000256" key="13">
    <source>
        <dbReference type="ARBA" id="ARBA00023012"/>
    </source>
</evidence>
<dbReference type="OrthoDB" id="9792686at2"/>
<dbReference type="GO" id="GO:0000155">
    <property type="term" value="F:phosphorelay sensor kinase activity"/>
    <property type="evidence" value="ECO:0007669"/>
    <property type="project" value="InterPro"/>
</dbReference>
<dbReference type="GO" id="GO:0005524">
    <property type="term" value="F:ATP binding"/>
    <property type="evidence" value="ECO:0007669"/>
    <property type="project" value="UniProtKB-KW"/>
</dbReference>
<dbReference type="PRINTS" id="PR00344">
    <property type="entry name" value="BCTRLSENSOR"/>
</dbReference>
<sequence length="719" mass="80711">MRGVILSKRLRLLLTTLVVAIVITAGMIATREVSRQWLFENAQNQGEDRLLKYVGDIRRALRRYHYLPYLVADHQLSRDLLAGDNSLHADVDLYLAQLDKAANTKGWYILTPKGKQIASSRKHANWHEDDGQAIADKLIRQGGEVVTVSKIVDGKARYFLAAPMYSKSVVIGIAVVKVDLSTLTESWLAENELVLISHREQKFFLSSSQRYSAEWLNSQAQGMAQQPPSVMQLASGTTLSTWQLGLDNYLVQTVQLDDLKWTIYYLTPLKKQIQTVYWLGVSAVILMVSMLILGLFIYERRQKLLSKQQLQELVMESEYWLRRMFSKTNVGLMLLDSRGKIGEINPTAMRYFSLSDSVVENIFAWQLFETTAGNSTVMLLLRNLANHHEWGEITGVEVMARRSDGSRFPVLFSITSLPWHDERHFLITAIDISKRKKAENALRAVNEQLEQRVQERTRALHSAQEELVQNSKMAALGRMSSAITHELNQPLTGLRTLLSSNELLIERGETKMLLANMKLVETLVERMANMTSQLKTFAFNRPEQLSATSLPDTLQQILRIHQQRLQGVDVRIRIPSHLPDVLGEPQRLMQVLGNLISNALDAMTDTVQPALVITASAQGTQVIIQVIDNGCGVSESMLDSMFEPFQTSKKMGEGLGLGLSITANSIRDMQGSIRAANNVDGKGLRAAGMTFTIVMHIFSHKSAYEAAEHDSGHNALEAD</sequence>
<dbReference type="PROSITE" id="PS50109">
    <property type="entry name" value="HIS_KIN"/>
    <property type="match status" value="1"/>
</dbReference>
<dbReference type="EC" id="2.7.13.3" evidence="3"/>
<dbReference type="PANTHER" id="PTHR43065">
    <property type="entry name" value="SENSOR HISTIDINE KINASE"/>
    <property type="match status" value="1"/>
</dbReference>
<dbReference type="EMBL" id="MJIL01000049">
    <property type="protein sequence ID" value="OLQ79775.1"/>
    <property type="molecule type" value="Genomic_DNA"/>
</dbReference>
<dbReference type="SUPFAM" id="SSF55874">
    <property type="entry name" value="ATPase domain of HSP90 chaperone/DNA topoisomerase II/histidine kinase"/>
    <property type="match status" value="1"/>
</dbReference>
<organism evidence="20 21">
    <name type="scientific">Photobacterium proteolyticum</name>
    <dbReference type="NCBI Taxonomy" id="1903952"/>
    <lineage>
        <taxon>Bacteria</taxon>
        <taxon>Pseudomonadati</taxon>
        <taxon>Pseudomonadota</taxon>
        <taxon>Gammaproteobacteria</taxon>
        <taxon>Vibrionales</taxon>
        <taxon>Vibrionaceae</taxon>
        <taxon>Photobacterium</taxon>
    </lineage>
</organism>
<evidence type="ECO:0000256" key="5">
    <source>
        <dbReference type="ARBA" id="ARBA00022519"/>
    </source>
</evidence>
<keyword evidence="7" id="KW-0808">Transferase</keyword>
<keyword evidence="21" id="KW-1185">Reference proteome</keyword>
<dbReference type="PROSITE" id="PS50113">
    <property type="entry name" value="PAC"/>
    <property type="match status" value="1"/>
</dbReference>
<dbReference type="Gene3D" id="3.30.450.20">
    <property type="entry name" value="PAS domain"/>
    <property type="match status" value="2"/>
</dbReference>
<dbReference type="SUPFAM" id="SSF47384">
    <property type="entry name" value="Homodimeric domain of signal transducing histidine kinase"/>
    <property type="match status" value="1"/>
</dbReference>
<dbReference type="PIRSF" id="PIRSF036431">
    <property type="entry name" value="STHK_DctB"/>
    <property type="match status" value="1"/>
</dbReference>
<dbReference type="SMART" id="SM00091">
    <property type="entry name" value="PAS"/>
    <property type="match status" value="1"/>
</dbReference>
<keyword evidence="6" id="KW-0597">Phosphoprotein</keyword>
<keyword evidence="5" id="KW-0997">Cell inner membrane</keyword>
<dbReference type="CDD" id="cd00130">
    <property type="entry name" value="PAS"/>
    <property type="match status" value="1"/>
</dbReference>
<evidence type="ECO:0000256" key="8">
    <source>
        <dbReference type="ARBA" id="ARBA00022692"/>
    </source>
</evidence>
<evidence type="ECO:0000313" key="20">
    <source>
        <dbReference type="EMBL" id="OLQ79775.1"/>
    </source>
</evidence>
<feature type="domain" description="Histidine kinase" evidence="18">
    <location>
        <begin position="482"/>
        <end position="699"/>
    </location>
</feature>
<evidence type="ECO:0000256" key="11">
    <source>
        <dbReference type="ARBA" id="ARBA00022840"/>
    </source>
</evidence>
<keyword evidence="10 20" id="KW-0418">Kinase</keyword>
<gene>
    <name evidence="20" type="ORF">BIT28_00530</name>
</gene>
<evidence type="ECO:0000256" key="12">
    <source>
        <dbReference type="ARBA" id="ARBA00022989"/>
    </source>
</evidence>
<evidence type="ECO:0000259" key="18">
    <source>
        <dbReference type="PROSITE" id="PS50109"/>
    </source>
</evidence>
<dbReference type="Pfam" id="PF13426">
    <property type="entry name" value="PAS_9"/>
    <property type="match status" value="1"/>
</dbReference>